<proteinExistence type="predicted"/>
<evidence type="ECO:0000313" key="1">
    <source>
        <dbReference type="EMBL" id="GAH05236.1"/>
    </source>
</evidence>
<reference evidence="1" key="1">
    <citation type="journal article" date="2014" name="Front. Microbiol.">
        <title>High frequency of phylogenetically diverse reductive dehalogenase-homologous genes in deep subseafloor sedimentary metagenomes.</title>
        <authorList>
            <person name="Kawai M."/>
            <person name="Futagami T."/>
            <person name="Toyoda A."/>
            <person name="Takaki Y."/>
            <person name="Nishi S."/>
            <person name="Hori S."/>
            <person name="Arai W."/>
            <person name="Tsubouchi T."/>
            <person name="Morono Y."/>
            <person name="Uchiyama I."/>
            <person name="Ito T."/>
            <person name="Fujiyama A."/>
            <person name="Inagaki F."/>
            <person name="Takami H."/>
        </authorList>
    </citation>
    <scope>NUCLEOTIDE SEQUENCE</scope>
    <source>
        <strain evidence="1">Expedition CK06-06</strain>
    </source>
</reference>
<comment type="caution">
    <text evidence="1">The sequence shown here is derived from an EMBL/GenBank/DDBJ whole genome shotgun (WGS) entry which is preliminary data.</text>
</comment>
<name>X1CAQ3_9ZZZZ</name>
<dbReference type="EMBL" id="BART01020712">
    <property type="protein sequence ID" value="GAH05236.1"/>
    <property type="molecule type" value="Genomic_DNA"/>
</dbReference>
<dbReference type="AlphaFoldDB" id="X1CAQ3"/>
<feature type="non-terminal residue" evidence="1">
    <location>
        <position position="105"/>
    </location>
</feature>
<accession>X1CAQ3</accession>
<organism evidence="1">
    <name type="scientific">marine sediment metagenome</name>
    <dbReference type="NCBI Taxonomy" id="412755"/>
    <lineage>
        <taxon>unclassified sequences</taxon>
        <taxon>metagenomes</taxon>
        <taxon>ecological metagenomes</taxon>
    </lineage>
</organism>
<sequence>MLNKDGSWHYFSESFEFDSTSRNSFDIMFNISNGLLELDNMEYTLIFKCIDTNDHNLLQQDFTVEFTGEDELPIFKNYRNVQYLIYSSYTYTPSQDGLTYYNSYG</sequence>
<gene>
    <name evidence="1" type="ORF">S01H4_38412</name>
</gene>
<protein>
    <submittedName>
        <fullName evidence="1">Uncharacterized protein</fullName>
    </submittedName>
</protein>